<accession>A0AB35FDQ9</accession>
<dbReference type="Gene3D" id="3.40.630.30">
    <property type="match status" value="1"/>
</dbReference>
<evidence type="ECO:0000313" key="2">
    <source>
        <dbReference type="EMBL" id="MBY3064799.1"/>
    </source>
</evidence>
<reference evidence="2" key="1">
    <citation type="submission" date="2020-04" db="EMBL/GenBank/DDBJ databases">
        <title>Global-level population genomics supports evidence of horizontal gene transfer on evolution of Rhizobia in Lentils.</title>
        <authorList>
            <person name="Gai Y."/>
            <person name="Cook D."/>
            <person name="Riely B."/>
        </authorList>
    </citation>
    <scope>NUCLEOTIDE SEQUENCE</scope>
    <source>
        <strain evidence="2">TLR9</strain>
    </source>
</reference>
<dbReference type="PANTHER" id="PTHR43792:SF1">
    <property type="entry name" value="N-ACETYLTRANSFERASE DOMAIN-CONTAINING PROTEIN"/>
    <property type="match status" value="1"/>
</dbReference>
<name>A0AB35FDQ9_9HYPH</name>
<dbReference type="InterPro" id="IPR051531">
    <property type="entry name" value="N-acetyltransferase"/>
</dbReference>
<dbReference type="RefSeq" id="WP_105436560.1">
    <property type="nucleotide sequence ID" value="NZ_JAAXQQ010000004.1"/>
</dbReference>
<dbReference type="EMBL" id="JAAXQQ010000004">
    <property type="protein sequence ID" value="MBY3064799.1"/>
    <property type="molecule type" value="Genomic_DNA"/>
</dbReference>
<evidence type="ECO:0000313" key="3">
    <source>
        <dbReference type="Proteomes" id="UP000758022"/>
    </source>
</evidence>
<gene>
    <name evidence="2" type="ORF">HFO74_15415</name>
</gene>
<comment type="caution">
    <text evidence="2">The sequence shown here is derived from an EMBL/GenBank/DDBJ whole genome shotgun (WGS) entry which is preliminary data.</text>
</comment>
<dbReference type="SUPFAM" id="SSF55729">
    <property type="entry name" value="Acyl-CoA N-acyltransferases (Nat)"/>
    <property type="match status" value="1"/>
</dbReference>
<dbReference type="PANTHER" id="PTHR43792">
    <property type="entry name" value="GNAT FAMILY, PUTATIVE (AFU_ORTHOLOGUE AFUA_3G00765)-RELATED-RELATED"/>
    <property type="match status" value="1"/>
</dbReference>
<sequence length="171" mass="18909">MESAPIETERLILRRPGASDIEAYTAYCLSGRSALVGGPFDEVRAFDKLAAMIGHWVLRGFGRYVFVLKLTNRSIGHVGALQLDWREPPEMSWTIWSGADEGQGYALEASRAYLEHALGALATQPLIARIHRDNLESRKLASRLGGILDDDAVAPAWSPQALTYRFSPTRP</sequence>
<feature type="domain" description="N-acetyltransferase" evidence="1">
    <location>
        <begin position="10"/>
        <end position="145"/>
    </location>
</feature>
<organism evidence="2 3">
    <name type="scientific">Rhizobium laguerreae</name>
    <dbReference type="NCBI Taxonomy" id="1076926"/>
    <lineage>
        <taxon>Bacteria</taxon>
        <taxon>Pseudomonadati</taxon>
        <taxon>Pseudomonadota</taxon>
        <taxon>Alphaproteobacteria</taxon>
        <taxon>Hyphomicrobiales</taxon>
        <taxon>Rhizobiaceae</taxon>
        <taxon>Rhizobium/Agrobacterium group</taxon>
        <taxon>Rhizobium</taxon>
    </lineage>
</organism>
<dbReference type="InterPro" id="IPR016181">
    <property type="entry name" value="Acyl_CoA_acyltransferase"/>
</dbReference>
<proteinExistence type="predicted"/>
<evidence type="ECO:0000259" key="1">
    <source>
        <dbReference type="Pfam" id="PF13302"/>
    </source>
</evidence>
<dbReference type="Proteomes" id="UP000758022">
    <property type="component" value="Unassembled WGS sequence"/>
</dbReference>
<dbReference type="GO" id="GO:0016747">
    <property type="term" value="F:acyltransferase activity, transferring groups other than amino-acyl groups"/>
    <property type="evidence" value="ECO:0007669"/>
    <property type="project" value="InterPro"/>
</dbReference>
<dbReference type="InterPro" id="IPR000182">
    <property type="entry name" value="GNAT_dom"/>
</dbReference>
<protein>
    <submittedName>
        <fullName evidence="2">GNAT family N-acetyltransferase</fullName>
    </submittedName>
</protein>
<dbReference type="AlphaFoldDB" id="A0AB35FDQ9"/>
<dbReference type="Pfam" id="PF13302">
    <property type="entry name" value="Acetyltransf_3"/>
    <property type="match status" value="1"/>
</dbReference>